<dbReference type="InterPro" id="IPR023214">
    <property type="entry name" value="HAD_sf"/>
</dbReference>
<keyword evidence="1" id="KW-0378">Hydrolase</keyword>
<dbReference type="NCBIfam" id="TIGR00099">
    <property type="entry name" value="Cof-subfamily"/>
    <property type="match status" value="1"/>
</dbReference>
<dbReference type="PANTHER" id="PTHR10000">
    <property type="entry name" value="PHOSPHOSERINE PHOSPHATASE"/>
    <property type="match status" value="1"/>
</dbReference>
<accession>A0A1V4SU94</accession>
<dbReference type="InterPro" id="IPR036412">
    <property type="entry name" value="HAD-like_sf"/>
</dbReference>
<dbReference type="SFLD" id="SFLDG01144">
    <property type="entry name" value="C2.B.4:_PGP_Like"/>
    <property type="match status" value="1"/>
</dbReference>
<dbReference type="NCBIfam" id="TIGR01484">
    <property type="entry name" value="HAD-SF-IIB"/>
    <property type="match status" value="1"/>
</dbReference>
<reference evidence="1 2" key="1">
    <citation type="submission" date="2016-02" db="EMBL/GenBank/DDBJ databases">
        <title>Genome sequence of Clostridium thermobutyricum DSM 4928.</title>
        <authorList>
            <person name="Poehlein A."/>
            <person name="Daniel R."/>
        </authorList>
    </citation>
    <scope>NUCLEOTIDE SEQUENCE [LARGE SCALE GENOMIC DNA]</scope>
    <source>
        <strain evidence="1 2">DSM 4928</strain>
    </source>
</reference>
<comment type="caution">
    <text evidence="1">The sequence shown here is derived from an EMBL/GenBank/DDBJ whole genome shotgun (WGS) entry which is preliminary data.</text>
</comment>
<dbReference type="Proteomes" id="UP000191448">
    <property type="component" value="Unassembled WGS sequence"/>
</dbReference>
<dbReference type="EMBL" id="LTAY01000048">
    <property type="protein sequence ID" value="OPX47431.1"/>
    <property type="molecule type" value="Genomic_DNA"/>
</dbReference>
<dbReference type="RefSeq" id="WP_080023187.1">
    <property type="nucleotide sequence ID" value="NZ_LTAY01000048.1"/>
</dbReference>
<dbReference type="AlphaFoldDB" id="A0A1V4SU94"/>
<dbReference type="GO" id="GO:0000287">
    <property type="term" value="F:magnesium ion binding"/>
    <property type="evidence" value="ECO:0007669"/>
    <property type="project" value="TreeGrafter"/>
</dbReference>
<protein>
    <submittedName>
        <fullName evidence="1">Sugar phosphatase YidA</fullName>
        <ecNumber evidence="1">3.1.3.23</ecNumber>
    </submittedName>
</protein>
<proteinExistence type="predicted"/>
<gene>
    <name evidence="1" type="primary">yidA_3</name>
    <name evidence="1" type="ORF">CLTHE_19940</name>
</gene>
<dbReference type="PANTHER" id="PTHR10000:SF8">
    <property type="entry name" value="HAD SUPERFAMILY HYDROLASE-LIKE, TYPE 3"/>
    <property type="match status" value="1"/>
</dbReference>
<name>A0A1V4SU94_9CLOT</name>
<dbReference type="GO" id="GO:0050308">
    <property type="term" value="F:sugar-phosphatase activity"/>
    <property type="evidence" value="ECO:0007669"/>
    <property type="project" value="UniProtKB-EC"/>
</dbReference>
<dbReference type="Gene3D" id="3.40.50.1000">
    <property type="entry name" value="HAD superfamily/HAD-like"/>
    <property type="match status" value="1"/>
</dbReference>
<dbReference type="InterPro" id="IPR000150">
    <property type="entry name" value="Cof"/>
</dbReference>
<sequence>MTIKLICTDMDGTLLNTDHTVSTENKIALKKAIDKGIHVAISTGRLFTSANFYRELVGINAPIISSNGAYIKDRNTGEVIYESVLSLEDTIEIYNILKKYNLKLFFNTWDTAISNEEFIDNHAYLISNKGVTNEEDKTKFIVEKDLTNTLKDCEGSILKAICIDYSKENIKEVEKARKEIENLNKYEVVCSSPYNFEIMNSGTTKGNAVKQLAKIFDIKREEILCIGDSENDLSMIEYAGIGVAMGNALDIVKEKAQFITDTNDNAGVAKAIEKFI</sequence>
<organism evidence="1 2">
    <name type="scientific">Clostridium thermobutyricum DSM 4928</name>
    <dbReference type="NCBI Taxonomy" id="1121339"/>
    <lineage>
        <taxon>Bacteria</taxon>
        <taxon>Bacillati</taxon>
        <taxon>Bacillota</taxon>
        <taxon>Clostridia</taxon>
        <taxon>Eubacteriales</taxon>
        <taxon>Clostridiaceae</taxon>
        <taxon>Clostridium</taxon>
    </lineage>
</organism>
<dbReference type="PROSITE" id="PS01228">
    <property type="entry name" value="COF_1"/>
    <property type="match status" value="1"/>
</dbReference>
<dbReference type="CDD" id="cd07516">
    <property type="entry name" value="HAD_Pase"/>
    <property type="match status" value="1"/>
</dbReference>
<dbReference type="Gene3D" id="3.30.1240.10">
    <property type="match status" value="1"/>
</dbReference>
<dbReference type="OrthoDB" id="9781413at2"/>
<dbReference type="GO" id="GO:0005829">
    <property type="term" value="C:cytosol"/>
    <property type="evidence" value="ECO:0007669"/>
    <property type="project" value="TreeGrafter"/>
</dbReference>
<dbReference type="InterPro" id="IPR006379">
    <property type="entry name" value="HAD-SF_hydro_IIB"/>
</dbReference>
<evidence type="ECO:0000313" key="1">
    <source>
        <dbReference type="EMBL" id="OPX47431.1"/>
    </source>
</evidence>
<dbReference type="EC" id="3.1.3.23" evidence="1"/>
<dbReference type="Pfam" id="PF08282">
    <property type="entry name" value="Hydrolase_3"/>
    <property type="match status" value="1"/>
</dbReference>
<dbReference type="PROSITE" id="PS01229">
    <property type="entry name" value="COF_2"/>
    <property type="match status" value="1"/>
</dbReference>
<dbReference type="SFLD" id="SFLDG01140">
    <property type="entry name" value="C2.B:_Phosphomannomutase_and_P"/>
    <property type="match status" value="1"/>
</dbReference>
<dbReference type="SUPFAM" id="SSF56784">
    <property type="entry name" value="HAD-like"/>
    <property type="match status" value="1"/>
</dbReference>
<dbReference type="SFLD" id="SFLDS00003">
    <property type="entry name" value="Haloacid_Dehalogenase"/>
    <property type="match status" value="1"/>
</dbReference>
<evidence type="ECO:0000313" key="2">
    <source>
        <dbReference type="Proteomes" id="UP000191448"/>
    </source>
</evidence>